<dbReference type="PANTHER" id="PTHR12609">
    <property type="entry name" value="MICROTUBULE ASSOCIATED PROTEIN XMAP215"/>
    <property type="match status" value="1"/>
</dbReference>
<dbReference type="GO" id="GO:0007051">
    <property type="term" value="P:spindle organization"/>
    <property type="evidence" value="ECO:0007669"/>
    <property type="project" value="InterPro"/>
</dbReference>
<name>A0A1A8WAF6_PLAMA</name>
<feature type="domain" description="TOG" evidence="2">
    <location>
        <begin position="1"/>
        <end position="248"/>
    </location>
</feature>
<feature type="region of interest" description="Disordered" evidence="1">
    <location>
        <begin position="618"/>
        <end position="646"/>
    </location>
</feature>
<proteinExistence type="predicted"/>
<dbReference type="Gene3D" id="1.25.10.10">
    <property type="entry name" value="Leucine-rich Repeat Variant"/>
    <property type="match status" value="3"/>
</dbReference>
<dbReference type="InterPro" id="IPR045110">
    <property type="entry name" value="XMAP215"/>
</dbReference>
<evidence type="ECO:0000259" key="2">
    <source>
        <dbReference type="SMART" id="SM01349"/>
    </source>
</evidence>
<protein>
    <recommendedName>
        <fullName evidence="2">TOG domain-containing protein</fullName>
    </recommendedName>
</protein>
<gene>
    <name evidence="3" type="ORF">PMALA_021840</name>
</gene>
<evidence type="ECO:0000256" key="1">
    <source>
        <dbReference type="SAM" id="MobiDB-lite"/>
    </source>
</evidence>
<dbReference type="SMART" id="SM01349">
    <property type="entry name" value="TOG"/>
    <property type="match status" value="1"/>
</dbReference>
<dbReference type="InterPro" id="IPR016024">
    <property type="entry name" value="ARM-type_fold"/>
</dbReference>
<dbReference type="Proteomes" id="UP000078597">
    <property type="component" value="Unassembled WGS sequence"/>
</dbReference>
<dbReference type="EMBL" id="FLQW01001170">
    <property type="protein sequence ID" value="SBS88190.1"/>
    <property type="molecule type" value="Genomic_DNA"/>
</dbReference>
<feature type="compositionally biased region" description="Basic and acidic residues" evidence="1">
    <location>
        <begin position="406"/>
        <end position="417"/>
    </location>
</feature>
<accession>A0A1A8WAF6</accession>
<dbReference type="InterPro" id="IPR034085">
    <property type="entry name" value="TOG"/>
</dbReference>
<evidence type="ECO:0000313" key="4">
    <source>
        <dbReference type="Proteomes" id="UP000078597"/>
    </source>
</evidence>
<reference evidence="4" key="1">
    <citation type="submission" date="2016-05" db="EMBL/GenBank/DDBJ databases">
        <authorList>
            <person name="Naeem Raeece"/>
        </authorList>
    </citation>
    <scope>NUCLEOTIDE SEQUENCE [LARGE SCALE GENOMIC DNA]</scope>
</reference>
<dbReference type="InterPro" id="IPR011989">
    <property type="entry name" value="ARM-like"/>
</dbReference>
<feature type="compositionally biased region" description="Basic and acidic residues" evidence="1">
    <location>
        <begin position="432"/>
        <end position="444"/>
    </location>
</feature>
<dbReference type="SUPFAM" id="SSF48371">
    <property type="entry name" value="ARM repeat"/>
    <property type="match status" value="1"/>
</dbReference>
<dbReference type="GO" id="GO:0061863">
    <property type="term" value="F:microtubule plus end polymerase"/>
    <property type="evidence" value="ECO:0007669"/>
    <property type="project" value="InterPro"/>
</dbReference>
<sequence>MMVSTMRDSVEACLPENITKLLISNSYSSKIEALHLLSEWAKEEANFMSINLENLVLLIKKNCYDFKGKYNQLNSVLYDFFNDFIDLCDHFNIVHLNNNTQFTKILTILICLYLDKATDKKDGTICFNFLYKCFQYFDNNMVIDLLIKNSDTKNAKKCEECIKILQKVFLTKNTNSNVNIKNLIYFLKKFVDSKNTNLKNASILMLQILSKNFGDKYVLSYLEGIAENVRQVVKLKEDVDKFVQKQGIIANSLGSFVRNVDNKYSSSVSNNVNMRAVEKVKKEEVQLGNIHSNLPEVDAHLNTQVNAKTNIHSNYQTNHYEVEEKNAYLSYSGDNLSPFHGTNPNDQKRVHEDLTKINLKLSDPLVKVQNNTLIEGDCSVNTFSIYNNTRGDTYQEKLTRLVMKEEEQEDNVKHFTNRDQSTVESRTKLLRTKKEQTQSEYKRDEEEEDEKMINISDIIKQYVIHIMDENGATSDTTAACISLNSQNNGMGSAPNNVANNTSNNTSKIISTIEKIGKYYINPDRLDILINHNMLHKIYSSNKSKCMQLLYVLLFSLRENTDIYADILFEFVVKIIDDADITVEQIDKLLTCMCKNLGISKFISQINSYMLSEKLRNMKKEGGSNSHNNGSRSDLVGGNSHLISGINKRPSKRNKMLIVMNNINTNHILLLNENVIRKKVLKFYLDLFMDDNEQVREKSSIVLDHIYSKYGGNIFFNIYEKLSVHKKECLHDILNQMKSNKEEFSFYKIIVSNNTQIKRLSNNESNLSSTTPTMSRSRSIKRLSSFSNKNKMLKIEFPSNYKIKPDKLKWEKNLDHTHSNYLMKEFKSFSSQELTTLMFSENVNMINRSILFFKDYLSNSSNQTILFSKSGFMDLLLKWAFFILNGNQNNNELLCASINLIRIILKTIEDNYSVLNEQTLIILVNFTFDKINSTATSSEIRKKLREILICLCYISDHKVYFALLLKNLSSCSQKRICSSLDIILKLIILYKEKCLNIEKDIMKILQVFTVHSKNKNVTVYCLKIFANIQYFCPNFYKCIDNDDISYYLKSKVDEFIEKCPDTKITFKDGEDDENNSSYQSENSEGRLIALNISLNVATQIFQ</sequence>
<dbReference type="AlphaFoldDB" id="A0A1A8WAF6"/>
<dbReference type="GO" id="GO:0051010">
    <property type="term" value="F:microtubule plus-end binding"/>
    <property type="evidence" value="ECO:0007669"/>
    <property type="project" value="InterPro"/>
</dbReference>
<dbReference type="VEuPathDB" id="PlasmoDB:PmUG01_12042500"/>
<feature type="region of interest" description="Disordered" evidence="1">
    <location>
        <begin position="406"/>
        <end position="449"/>
    </location>
</feature>
<organism evidence="3 4">
    <name type="scientific">Plasmodium malariae</name>
    <dbReference type="NCBI Taxonomy" id="5858"/>
    <lineage>
        <taxon>Eukaryota</taxon>
        <taxon>Sar</taxon>
        <taxon>Alveolata</taxon>
        <taxon>Apicomplexa</taxon>
        <taxon>Aconoidasida</taxon>
        <taxon>Haemosporida</taxon>
        <taxon>Plasmodiidae</taxon>
        <taxon>Plasmodium</taxon>
        <taxon>Plasmodium (Plasmodium)</taxon>
    </lineage>
</organism>
<dbReference type="GO" id="GO:0030951">
    <property type="term" value="P:establishment or maintenance of microtubule cytoskeleton polarity"/>
    <property type="evidence" value="ECO:0007669"/>
    <property type="project" value="InterPro"/>
</dbReference>
<evidence type="ECO:0000313" key="3">
    <source>
        <dbReference type="EMBL" id="SBS88190.1"/>
    </source>
</evidence>
<dbReference type="GO" id="GO:0046785">
    <property type="term" value="P:microtubule polymerization"/>
    <property type="evidence" value="ECO:0007669"/>
    <property type="project" value="InterPro"/>
</dbReference>